<dbReference type="GO" id="GO:0003677">
    <property type="term" value="F:DNA binding"/>
    <property type="evidence" value="ECO:0007669"/>
    <property type="project" value="UniProtKB-KW"/>
</dbReference>
<dbReference type="Proteomes" id="UP001232063">
    <property type="component" value="Unassembled WGS sequence"/>
</dbReference>
<keyword evidence="2" id="KW-0812">Transmembrane</keyword>
<organism evidence="4 5">
    <name type="scientific">Xanthocytophaga agilis</name>
    <dbReference type="NCBI Taxonomy" id="3048010"/>
    <lineage>
        <taxon>Bacteria</taxon>
        <taxon>Pseudomonadati</taxon>
        <taxon>Bacteroidota</taxon>
        <taxon>Cytophagia</taxon>
        <taxon>Cytophagales</taxon>
        <taxon>Rhodocytophagaceae</taxon>
        <taxon>Xanthocytophaga</taxon>
    </lineage>
</organism>
<keyword evidence="5" id="KW-1185">Reference proteome</keyword>
<keyword evidence="2" id="KW-1133">Transmembrane helix</keyword>
<dbReference type="PANTHER" id="PTHR46558:SF4">
    <property type="entry name" value="DNA-BIDING PHAGE PROTEIN"/>
    <property type="match status" value="1"/>
</dbReference>
<accession>A0AAE3RC72</accession>
<dbReference type="EMBL" id="JASJOU010000017">
    <property type="protein sequence ID" value="MDJ1505614.1"/>
    <property type="molecule type" value="Genomic_DNA"/>
</dbReference>
<dbReference type="PANTHER" id="PTHR46558">
    <property type="entry name" value="TRACRIPTIONAL REGULATORY PROTEIN-RELATED-RELATED"/>
    <property type="match status" value="1"/>
</dbReference>
<dbReference type="PROSITE" id="PS50943">
    <property type="entry name" value="HTH_CROC1"/>
    <property type="match status" value="1"/>
</dbReference>
<keyword evidence="1" id="KW-0238">DNA-binding</keyword>
<feature type="transmembrane region" description="Helical" evidence="2">
    <location>
        <begin position="136"/>
        <end position="157"/>
    </location>
</feature>
<dbReference type="SMART" id="SM00530">
    <property type="entry name" value="HTH_XRE"/>
    <property type="match status" value="1"/>
</dbReference>
<feature type="domain" description="HTH cro/C1-type" evidence="3">
    <location>
        <begin position="7"/>
        <end position="61"/>
    </location>
</feature>
<dbReference type="SUPFAM" id="SSF47413">
    <property type="entry name" value="lambda repressor-like DNA-binding domains"/>
    <property type="match status" value="1"/>
</dbReference>
<sequence>MTLHHKISNARKSKGLTQEELSALTKVTARTIQRIESGESTPRNYTLKAIATALEIPYEELLGLNSPEQNLTKDLHEEDSSSIEEDKHFLRLLCLSCFVYLIIPFVHFLVPSFLLKKRKEQHPAIICFARKVILSQIYWVISFHVLLLLTFLFNFLQVKYAASPYVLDFIWTFFFCYTLNTVIILLQIFQIQKLHLASSYVSKTSVIA</sequence>
<gene>
    <name evidence="4" type="ORF">QNI22_33470</name>
</gene>
<feature type="transmembrane region" description="Helical" evidence="2">
    <location>
        <begin position="169"/>
        <end position="189"/>
    </location>
</feature>
<dbReference type="AlphaFoldDB" id="A0AAE3RC72"/>
<dbReference type="Gene3D" id="1.10.260.40">
    <property type="entry name" value="lambda repressor-like DNA-binding domains"/>
    <property type="match status" value="1"/>
</dbReference>
<name>A0AAE3RC72_9BACT</name>
<dbReference type="InterPro" id="IPR010982">
    <property type="entry name" value="Lambda_DNA-bd_dom_sf"/>
</dbReference>
<dbReference type="Pfam" id="PF01381">
    <property type="entry name" value="HTH_3"/>
    <property type="match status" value="1"/>
</dbReference>
<evidence type="ECO:0000259" key="3">
    <source>
        <dbReference type="PROSITE" id="PS50943"/>
    </source>
</evidence>
<dbReference type="RefSeq" id="WP_314517823.1">
    <property type="nucleotide sequence ID" value="NZ_JASJOU010000017.1"/>
</dbReference>
<dbReference type="CDD" id="cd00093">
    <property type="entry name" value="HTH_XRE"/>
    <property type="match status" value="1"/>
</dbReference>
<proteinExistence type="predicted"/>
<keyword evidence="2" id="KW-0472">Membrane</keyword>
<evidence type="ECO:0000256" key="2">
    <source>
        <dbReference type="SAM" id="Phobius"/>
    </source>
</evidence>
<comment type="caution">
    <text evidence="4">The sequence shown here is derived from an EMBL/GenBank/DDBJ whole genome shotgun (WGS) entry which is preliminary data.</text>
</comment>
<protein>
    <submittedName>
        <fullName evidence="4">Helix-turn-helix transcriptional regulator</fullName>
    </submittedName>
</protein>
<evidence type="ECO:0000256" key="1">
    <source>
        <dbReference type="ARBA" id="ARBA00023125"/>
    </source>
</evidence>
<reference evidence="4" key="1">
    <citation type="submission" date="2023-05" db="EMBL/GenBank/DDBJ databases">
        <authorList>
            <person name="Zhang X."/>
        </authorList>
    </citation>
    <scope>NUCLEOTIDE SEQUENCE</scope>
    <source>
        <strain evidence="4">BD1B2-1</strain>
    </source>
</reference>
<evidence type="ECO:0000313" key="4">
    <source>
        <dbReference type="EMBL" id="MDJ1505614.1"/>
    </source>
</evidence>
<dbReference type="InterPro" id="IPR001387">
    <property type="entry name" value="Cro/C1-type_HTH"/>
</dbReference>
<evidence type="ECO:0000313" key="5">
    <source>
        <dbReference type="Proteomes" id="UP001232063"/>
    </source>
</evidence>
<feature type="transmembrane region" description="Helical" evidence="2">
    <location>
        <begin position="89"/>
        <end position="115"/>
    </location>
</feature>